<reference evidence="1" key="2">
    <citation type="journal article" date="2015" name="Genome Announc.">
        <title>Draft Genome Sequence of Filamentous Marine Cyanobacterium Lyngbya confervoides Strain BDU141951.</title>
        <authorList>
            <person name="Chandrababunaidu M.M."/>
            <person name="Sen D."/>
            <person name="Tripathy S."/>
        </authorList>
    </citation>
    <scope>NUCLEOTIDE SEQUENCE</scope>
    <source>
        <strain evidence="1">BDU141951</strain>
    </source>
</reference>
<dbReference type="GO" id="GO:0008270">
    <property type="term" value="F:zinc ion binding"/>
    <property type="evidence" value="ECO:0007669"/>
    <property type="project" value="InterPro"/>
</dbReference>
<proteinExistence type="predicted"/>
<organism evidence="1">
    <name type="scientific">Lyngbya confervoides BDU141951</name>
    <dbReference type="NCBI Taxonomy" id="1574623"/>
    <lineage>
        <taxon>Bacteria</taxon>
        <taxon>Bacillati</taxon>
        <taxon>Cyanobacteriota</taxon>
        <taxon>Cyanophyceae</taxon>
        <taxon>Oscillatoriophycideae</taxon>
        <taxon>Oscillatoriales</taxon>
        <taxon>Microcoleaceae</taxon>
        <taxon>Lyngbya</taxon>
    </lineage>
</organism>
<reference evidence="1" key="1">
    <citation type="submission" date="2014-11" db="EMBL/GenBank/DDBJ databases">
        <authorList>
            <person name="Malar M.C."/>
            <person name="Sen D."/>
            <person name="Tripathy S."/>
        </authorList>
    </citation>
    <scope>NUCLEOTIDE SEQUENCE</scope>
    <source>
        <strain evidence="1">BDU141951</strain>
    </source>
</reference>
<accession>A0A0C1V4X1</accession>
<dbReference type="PROSITE" id="PS50966">
    <property type="entry name" value="ZF_SWIM"/>
    <property type="match status" value="1"/>
</dbReference>
<dbReference type="EMBL" id="JTHE02000003">
    <property type="protein sequence ID" value="NEV67046.1"/>
    <property type="molecule type" value="Genomic_DNA"/>
</dbReference>
<dbReference type="AlphaFoldDB" id="A0A0C1V4X1"/>
<comment type="caution">
    <text evidence="1">The sequence shown here is derived from an EMBL/GenBank/DDBJ whole genome shotgun (WGS) entry which is preliminary data.</text>
</comment>
<evidence type="ECO:0000313" key="1">
    <source>
        <dbReference type="EMBL" id="NEV67046.1"/>
    </source>
</evidence>
<protein>
    <submittedName>
        <fullName evidence="1">Uncharacterized protein</fullName>
    </submittedName>
</protein>
<dbReference type="InterPro" id="IPR007527">
    <property type="entry name" value="Znf_SWIM"/>
</dbReference>
<gene>
    <name evidence="1" type="ORF">QQ91_007930</name>
</gene>
<dbReference type="Pfam" id="PF04434">
    <property type="entry name" value="SWIM"/>
    <property type="match status" value="1"/>
</dbReference>
<reference evidence="1" key="3">
    <citation type="submission" date="2020-02" db="EMBL/GenBank/DDBJ databases">
        <authorList>
            <person name="Sarangi A.N."/>
            <person name="Ghosh S."/>
            <person name="Mukherjee M."/>
            <person name="Tripathy S."/>
        </authorList>
    </citation>
    <scope>NUCLEOTIDE SEQUENCE</scope>
    <source>
        <strain evidence="1">BDU141951</strain>
    </source>
</reference>
<sequence length="580" mass="64859">MAASLPRLTEKQVKALATEQSWQRGQRYFRQGAIAQGARQGAKIWADCMGTGVYRTEVTFDQAGIEASSCTCPYDWGGICKHQVALLLTYIHTPDTFEELQPVAELLGDRSRADLLTMVEAMVQRYPDLMTIVDAPQAPARGAAPDLAKYSRQAERIFQGEEMQSMAAGLEALVDHGDRLSKGGDWLHAGDVYQLLLAIANQRYDFSVFEIDYDGAVACVIQDMAAGLQDCLIQVEELDRNRRRRWVETLFDAVLKDLELGGIDYAYPAGEALTAHTTAADWDWLEPRIHEELAKLPQSRSGSWAQSYLVKLLTARADRQGDDQQAAATILKFGTPEQQADWHLGNGSYGEAVAIAQAHFSGLPGLVVQFADALIAAGEVDRALAFVQHFAQTEARSYVYQEWLTQFYQNHGSPEQFIAVQAELLQTRFTLEGYRTLQVQADPLGQWDTLRQSLLTQLESQNRLGHLIDIALWEQDWEMALYNLQQCTCWQRAAHIAPVAAAISTDQPGTAIALYQELITAAIEQRGRENYRRAAQYLTAMKPLFAQVDRAAEFIEYVEQVRSQHKRLPALQQELDTAGL</sequence>
<name>A0A0C1V4X1_9CYAN</name>